<feature type="domain" description="Acyl-CoA dehydrogenase/oxidase N-terminal" evidence="3">
    <location>
        <begin position="16"/>
        <end position="90"/>
    </location>
</feature>
<dbReference type="InterPro" id="IPR009100">
    <property type="entry name" value="AcylCoA_DH/oxidase_NM_dom_sf"/>
</dbReference>
<reference evidence="5 6" key="1">
    <citation type="submission" date="2015-04" db="EMBL/GenBank/DDBJ databases">
        <title>Taxonomic description and genome sequence of Bacillus campisalis sp. nov., a novel member of the genus Bacillus isolated from solar saltern.</title>
        <authorList>
            <person name="Mathan Kumar R."/>
            <person name="Kaur G."/>
            <person name="Kumar A."/>
            <person name="Singh N.K."/>
            <person name="Kaur N."/>
            <person name="Kumar N."/>
            <person name="Mayilraj S."/>
        </authorList>
    </citation>
    <scope>NUCLEOTIDE SEQUENCE [LARGE SCALE GENOMIC DNA]</scope>
    <source>
        <strain evidence="5 6">SA2-6</strain>
    </source>
</reference>
<evidence type="ECO:0000313" key="5">
    <source>
        <dbReference type="EMBL" id="KKK36460.1"/>
    </source>
</evidence>
<dbReference type="Gene3D" id="1.10.540.10">
    <property type="entry name" value="Acyl-CoA dehydrogenase/oxidase, N-terminal domain"/>
    <property type="match status" value="1"/>
</dbReference>
<dbReference type="InterPro" id="IPR036250">
    <property type="entry name" value="AcylCo_DH-like_C"/>
</dbReference>
<evidence type="ECO:0000256" key="1">
    <source>
        <dbReference type="ARBA" id="ARBA00023002"/>
    </source>
</evidence>
<evidence type="ECO:0000256" key="2">
    <source>
        <dbReference type="ARBA" id="ARBA00049661"/>
    </source>
</evidence>
<dbReference type="Pfam" id="PF02771">
    <property type="entry name" value="Acyl-CoA_dh_N"/>
    <property type="match status" value="1"/>
</dbReference>
<dbReference type="AlphaFoldDB" id="A0A0M2SV10"/>
<dbReference type="GO" id="GO:0005737">
    <property type="term" value="C:cytoplasm"/>
    <property type="evidence" value="ECO:0007669"/>
    <property type="project" value="TreeGrafter"/>
</dbReference>
<dbReference type="InterPro" id="IPR046373">
    <property type="entry name" value="Acyl-CoA_Oxase/DH_mid-dom_sf"/>
</dbReference>
<dbReference type="InterPro" id="IPR013786">
    <property type="entry name" value="AcylCoA_DH/ox_N"/>
</dbReference>
<dbReference type="EMBL" id="LAYY01000030">
    <property type="protein sequence ID" value="KKK36460.1"/>
    <property type="molecule type" value="Genomic_DNA"/>
</dbReference>
<keyword evidence="1" id="KW-0560">Oxidoreductase</keyword>
<dbReference type="Pfam" id="PF08028">
    <property type="entry name" value="Acyl-CoA_dh_2"/>
    <property type="match status" value="1"/>
</dbReference>
<evidence type="ECO:0000313" key="6">
    <source>
        <dbReference type="Proteomes" id="UP000034166"/>
    </source>
</evidence>
<dbReference type="GO" id="GO:0016712">
    <property type="term" value="F:oxidoreductase activity, acting on paired donors, with incorporation or reduction of molecular oxygen, reduced flavin or flavoprotein as one donor, and incorporation of one atom of oxygen"/>
    <property type="evidence" value="ECO:0007669"/>
    <property type="project" value="TreeGrafter"/>
</dbReference>
<comment type="caution">
    <text evidence="5">The sequence shown here is derived from an EMBL/GenBank/DDBJ whole genome shotgun (WGS) entry which is preliminary data.</text>
</comment>
<dbReference type="GO" id="GO:0050660">
    <property type="term" value="F:flavin adenine dinucleotide binding"/>
    <property type="evidence" value="ECO:0007669"/>
    <property type="project" value="InterPro"/>
</dbReference>
<protein>
    <submittedName>
        <fullName evidence="5">Acyl-CoA dehydrogenase</fullName>
    </submittedName>
</protein>
<dbReference type="GO" id="GO:0033539">
    <property type="term" value="P:fatty acid beta-oxidation using acyl-CoA dehydrogenase"/>
    <property type="evidence" value="ECO:0007669"/>
    <property type="project" value="TreeGrafter"/>
</dbReference>
<dbReference type="Gene3D" id="1.20.140.10">
    <property type="entry name" value="Butyryl-CoA Dehydrogenase, subunit A, domain 3"/>
    <property type="match status" value="1"/>
</dbReference>
<name>A0A0M2SV10_9BACI</name>
<proteinExistence type="inferred from homology"/>
<accession>A0A0M2SV10</accession>
<dbReference type="PANTHER" id="PTHR48083:SF19">
    <property type="entry name" value="FLAVIN-DEPENDENT MONOOXYGENASE, OXYGENASE SUBUNIT HSAA"/>
    <property type="match status" value="1"/>
</dbReference>
<dbReference type="PATRIC" id="fig|1408103.3.peg.4229"/>
<sequence length="403" mass="45319">MNLPNVQVLQKTVNREEILQKAREVGELAEAHALQADVDAKLPDIVIEKIKEAGFHKLLRPKTYGGQDLDYYTFGDIIRTVANYSVPAAWITYFAIIHETWPAYLPKKGRDELYNSGSLMADVFAPVGKVTDDEDGEGYRISGTWNFCSGVFWCDWIALGAIHKMRDGSEPELSLFIVHKKDTEIIENWDTIGLRGTGSNAVKVEDVYVPAHYVFPLSRVVKGATSPDGSYEDDYQIFNVPYLAFFLSGFSQIAIGGLERLVSDYKEKTKSRVRIYNNNTNEKDAGSAQRTLGEITTQLNSLKAIGQQYMDKLHHYQDHSIRVLEEEEREQLFAIRGHVAKTAAETATRIIITLGGNSLYRGQHTERFVRDLLAVAAHPTHLYEDAMVGYGKSILGLDGHPMW</sequence>
<evidence type="ECO:0000259" key="4">
    <source>
        <dbReference type="Pfam" id="PF08028"/>
    </source>
</evidence>
<dbReference type="InterPro" id="IPR013107">
    <property type="entry name" value="Acyl-CoA_DH_C"/>
</dbReference>
<dbReference type="PANTHER" id="PTHR48083">
    <property type="entry name" value="MEDIUM-CHAIN SPECIFIC ACYL-COA DEHYDROGENASE, MITOCHONDRIAL-RELATED"/>
    <property type="match status" value="1"/>
</dbReference>
<organism evidence="5 6">
    <name type="scientific">Mesobacillus campisalis</name>
    <dbReference type="NCBI Taxonomy" id="1408103"/>
    <lineage>
        <taxon>Bacteria</taxon>
        <taxon>Bacillati</taxon>
        <taxon>Bacillota</taxon>
        <taxon>Bacilli</taxon>
        <taxon>Bacillales</taxon>
        <taxon>Bacillaceae</taxon>
        <taxon>Mesobacillus</taxon>
    </lineage>
</organism>
<dbReference type="GO" id="GO:0003995">
    <property type="term" value="F:acyl-CoA dehydrogenase activity"/>
    <property type="evidence" value="ECO:0007669"/>
    <property type="project" value="TreeGrafter"/>
</dbReference>
<dbReference type="PIRSF" id="PIRSF016578">
    <property type="entry name" value="HsaA"/>
    <property type="match status" value="1"/>
</dbReference>
<gene>
    <name evidence="5" type="ORF">WQ57_19100</name>
</gene>
<dbReference type="OrthoDB" id="1170793at2"/>
<dbReference type="InterPro" id="IPR037069">
    <property type="entry name" value="AcylCoA_DH/ox_N_sf"/>
</dbReference>
<dbReference type="Proteomes" id="UP000034166">
    <property type="component" value="Unassembled WGS sequence"/>
</dbReference>
<comment type="similarity">
    <text evidence="2">Belongs to the HpaH/HsaA monooxygenase family.</text>
</comment>
<feature type="domain" description="Acyl-CoA dehydrogenase C-terminal" evidence="4">
    <location>
        <begin position="249"/>
        <end position="379"/>
    </location>
</feature>
<dbReference type="SUPFAM" id="SSF56645">
    <property type="entry name" value="Acyl-CoA dehydrogenase NM domain-like"/>
    <property type="match status" value="1"/>
</dbReference>
<dbReference type="SUPFAM" id="SSF47203">
    <property type="entry name" value="Acyl-CoA dehydrogenase C-terminal domain-like"/>
    <property type="match status" value="1"/>
</dbReference>
<keyword evidence="6" id="KW-1185">Reference proteome</keyword>
<dbReference type="InterPro" id="IPR050741">
    <property type="entry name" value="Acyl-CoA_dehydrogenase"/>
</dbReference>
<evidence type="ECO:0000259" key="3">
    <source>
        <dbReference type="Pfam" id="PF02771"/>
    </source>
</evidence>
<dbReference type="Gene3D" id="2.40.110.10">
    <property type="entry name" value="Butyryl-CoA Dehydrogenase, subunit A, domain 2"/>
    <property type="match status" value="1"/>
</dbReference>